<organism evidence="1 2">
    <name type="scientific">Pseudacidovorax intermedius</name>
    <dbReference type="NCBI Taxonomy" id="433924"/>
    <lineage>
        <taxon>Bacteria</taxon>
        <taxon>Pseudomonadati</taxon>
        <taxon>Pseudomonadota</taxon>
        <taxon>Betaproteobacteria</taxon>
        <taxon>Burkholderiales</taxon>
        <taxon>Comamonadaceae</taxon>
        <taxon>Pseudacidovorax</taxon>
    </lineage>
</organism>
<dbReference type="AlphaFoldDB" id="A0A147GL66"/>
<feature type="non-terminal residue" evidence="1">
    <location>
        <position position="661"/>
    </location>
</feature>
<gene>
    <name evidence="1" type="ORF">NS331_24465</name>
</gene>
<keyword evidence="2" id="KW-1185">Reference proteome</keyword>
<dbReference type="EMBL" id="LDSL01000213">
    <property type="protein sequence ID" value="KTT12543.1"/>
    <property type="molecule type" value="Genomic_DNA"/>
</dbReference>
<reference evidence="1 2" key="1">
    <citation type="journal article" date="2016" name="Front. Microbiol.">
        <title>Genomic Resource of Rice Seed Associated Bacteria.</title>
        <authorList>
            <person name="Midha S."/>
            <person name="Bansal K."/>
            <person name="Sharma S."/>
            <person name="Kumar N."/>
            <person name="Patil P.P."/>
            <person name="Chaudhry V."/>
            <person name="Patil P.B."/>
        </authorList>
    </citation>
    <scope>NUCLEOTIDE SEQUENCE [LARGE SCALE GENOMIC DNA]</scope>
    <source>
        <strain evidence="1 2">NS331</strain>
    </source>
</reference>
<name>A0A147GL66_9BURK</name>
<dbReference type="Proteomes" id="UP000072741">
    <property type="component" value="Unassembled WGS sequence"/>
</dbReference>
<sequence length="661" mass="62393">VDAASGDVAVTAGIDIVDGDLTEDANADITANRLRLTAAQSDAAGGIGFGSVLNALETQVATLTASAGTRGLFLAERDAVAIDSVTVNVRLVLADGTAAGSTTSTAQEDLTATGSGALVLRAGGDITVGGTAATNGVTSAGGNVLLESTGGALVLNTAVSAAGGHVSVRAATRIDAVAGIATSGSGTLEVVAANGALTQSATSAFTSGSGDIRLQATGNVTLARVSTTGNLSVDANAGSILDADTAANERVLNLSANGLRLMAAGSVGTAANALEIDATTLAAYAGTTGVFLLESNGLTVGTVANAIRQVGADGSVGAALATGGSRVDVAGNLSDIVTGASAHVVLQSTTGDLVLNDGGNADGVAIRAGNVDGTSGNVLVEALAGAVTGNADIRSAGTSGANDGGWVTVKGSTGVRFTGAAGITTGILGAVNVESAAGSIVQASGNAITAGGSVRLVAAQDVSVGVITVTSSGGSVSITASAGSILDADGTAGESALNITTGTASGSLRLKAGAAIGAAGNLLETRTVNLSALAGNGGLFLAERDGVNVTTVSVAVQAVTATGALAAASLSTDAGQSDLRTAGGDGSIVLTNAAGTLTLTDGASGATDGVAVSANGRGNVLLQSAGAIALADNADVLSGSGNISILATGALSLAAGADVRT</sequence>
<feature type="non-terminal residue" evidence="1">
    <location>
        <position position="1"/>
    </location>
</feature>
<dbReference type="RefSeq" id="WP_193758201.1">
    <property type="nucleotide sequence ID" value="NZ_LDSL01000213.1"/>
</dbReference>
<comment type="caution">
    <text evidence="1">The sequence shown here is derived from an EMBL/GenBank/DDBJ whole genome shotgun (WGS) entry which is preliminary data.</text>
</comment>
<evidence type="ECO:0000313" key="1">
    <source>
        <dbReference type="EMBL" id="KTT12543.1"/>
    </source>
</evidence>
<proteinExistence type="predicted"/>
<evidence type="ECO:0000313" key="2">
    <source>
        <dbReference type="Proteomes" id="UP000072741"/>
    </source>
</evidence>
<accession>A0A147GL66</accession>
<evidence type="ECO:0008006" key="3">
    <source>
        <dbReference type="Google" id="ProtNLM"/>
    </source>
</evidence>
<protein>
    <recommendedName>
        <fullName evidence="3">S-layer family protein</fullName>
    </recommendedName>
</protein>